<feature type="transmembrane region" description="Helical" evidence="1">
    <location>
        <begin position="108"/>
        <end position="127"/>
    </location>
</feature>
<dbReference type="CTD" id="36382350"/>
<dbReference type="WormBase" id="SRAE_2000462500">
    <property type="protein sequence ID" value="SRP04691"/>
    <property type="gene ID" value="WBGene00264857"/>
</dbReference>
<reference evidence="4" key="2">
    <citation type="submission" date="2020-12" db="UniProtKB">
        <authorList>
            <consortium name="WormBaseParasite"/>
        </authorList>
    </citation>
    <scope>IDENTIFICATION</scope>
</reference>
<keyword evidence="1" id="KW-1133">Transmembrane helix</keyword>
<dbReference type="AlphaFoldDB" id="A0A090LP55"/>
<evidence type="ECO:0000313" key="5">
    <source>
        <dbReference type="WormBase" id="SRAE_2000462500"/>
    </source>
</evidence>
<dbReference type="EMBL" id="LN609529">
    <property type="protein sequence ID" value="CEF69979.1"/>
    <property type="molecule type" value="Genomic_DNA"/>
</dbReference>
<evidence type="ECO:0000313" key="4">
    <source>
        <dbReference type="WBParaSite" id="SRAE_2000462500.1"/>
    </source>
</evidence>
<organism evidence="2">
    <name type="scientific">Strongyloides ratti</name>
    <name type="common">Parasitic roundworm</name>
    <dbReference type="NCBI Taxonomy" id="34506"/>
    <lineage>
        <taxon>Eukaryota</taxon>
        <taxon>Metazoa</taxon>
        <taxon>Ecdysozoa</taxon>
        <taxon>Nematoda</taxon>
        <taxon>Chromadorea</taxon>
        <taxon>Rhabditida</taxon>
        <taxon>Tylenchina</taxon>
        <taxon>Panagrolaimomorpha</taxon>
        <taxon>Strongyloidoidea</taxon>
        <taxon>Strongyloididae</taxon>
        <taxon>Strongyloides</taxon>
    </lineage>
</organism>
<feature type="transmembrane region" description="Helical" evidence="1">
    <location>
        <begin position="216"/>
        <end position="235"/>
    </location>
</feature>
<dbReference type="Proteomes" id="UP000035682">
    <property type="component" value="Unplaced"/>
</dbReference>
<sequence length="236" mass="27458">MNFINYDKNVDAHKRYKQSIIHGKSTFIVDVLVMLYAKTVILLFVSIYTCIYNALNYEAEVFYEECNYILNKDFKEITEKLNIISIKHAKLYKVISFSHQTIGTWTNFAILNSTIMIIFGISVFRYYKSNTSNIFDMLQILFPIICLIYLELIILKPICSMDKHLKNIKNTILNIPYIWNKENYQLHGTALSIATRSDHCEYHGLFMNLIPFNDKTISILTLSIIIISLLLGEAVL</sequence>
<dbReference type="InterPro" id="IPR004950">
    <property type="entry name" value="DUF267_CAE_spp"/>
</dbReference>
<evidence type="ECO:0000313" key="3">
    <source>
        <dbReference type="Proteomes" id="UP000035682"/>
    </source>
</evidence>
<dbReference type="RefSeq" id="XP_024509178.1">
    <property type="nucleotide sequence ID" value="XM_024643516.1"/>
</dbReference>
<accession>A0A090LP55</accession>
<feature type="transmembrane region" description="Helical" evidence="1">
    <location>
        <begin position="134"/>
        <end position="155"/>
    </location>
</feature>
<keyword evidence="3" id="KW-1185">Reference proteome</keyword>
<feature type="transmembrane region" description="Helical" evidence="1">
    <location>
        <begin position="27"/>
        <end position="55"/>
    </location>
</feature>
<dbReference type="PANTHER" id="PTHR31930:SF1">
    <property type="entry name" value="SERPENTINE RECEPTOR, CLASS R"/>
    <property type="match status" value="1"/>
</dbReference>
<keyword evidence="1" id="KW-0472">Membrane</keyword>
<dbReference type="Pfam" id="PF03268">
    <property type="entry name" value="DUF267"/>
    <property type="match status" value="1"/>
</dbReference>
<dbReference type="STRING" id="34506.A0A090LP55"/>
<dbReference type="PANTHER" id="PTHR31930">
    <property type="entry name" value="SERPENTINE RECEPTOR, CLASS R"/>
    <property type="match status" value="1"/>
</dbReference>
<evidence type="ECO:0000256" key="1">
    <source>
        <dbReference type="SAM" id="Phobius"/>
    </source>
</evidence>
<name>A0A090LP55_STRRB</name>
<dbReference type="GeneID" id="36382350"/>
<keyword evidence="1" id="KW-0812">Transmembrane</keyword>
<reference evidence="2 3" key="1">
    <citation type="submission" date="2014-09" db="EMBL/GenBank/DDBJ databases">
        <authorList>
            <person name="Martin A.A."/>
        </authorList>
    </citation>
    <scope>NUCLEOTIDE SEQUENCE</scope>
    <source>
        <strain evidence="3">ED321</strain>
        <strain evidence="2">ED321 Heterogonic</strain>
    </source>
</reference>
<proteinExistence type="predicted"/>
<dbReference type="WBParaSite" id="SRAE_2000462500.1">
    <property type="protein sequence ID" value="SRAE_2000462500.1"/>
    <property type="gene ID" value="WBGene00264857"/>
</dbReference>
<protein>
    <submittedName>
        <fullName evidence="2 4">Uncharacterized protein</fullName>
    </submittedName>
</protein>
<gene>
    <name evidence="2 4 5" type="ORF">SRAE_2000462500</name>
</gene>
<evidence type="ECO:0000313" key="2">
    <source>
        <dbReference type="EMBL" id="CEF69979.1"/>
    </source>
</evidence>